<gene>
    <name evidence="9" type="ORF">GGR25_003478</name>
</gene>
<evidence type="ECO:0000259" key="8">
    <source>
        <dbReference type="Pfam" id="PF02687"/>
    </source>
</evidence>
<evidence type="ECO:0000313" key="9">
    <source>
        <dbReference type="EMBL" id="MBB3932420.1"/>
    </source>
</evidence>
<dbReference type="GO" id="GO:0098797">
    <property type="term" value="C:plasma membrane protein complex"/>
    <property type="evidence" value="ECO:0007669"/>
    <property type="project" value="TreeGrafter"/>
</dbReference>
<organism evidence="9 10">
    <name type="scientific">Kaistia hirudinis</name>
    <dbReference type="NCBI Taxonomy" id="1293440"/>
    <lineage>
        <taxon>Bacteria</taxon>
        <taxon>Pseudomonadati</taxon>
        <taxon>Pseudomonadota</taxon>
        <taxon>Alphaproteobacteria</taxon>
        <taxon>Hyphomicrobiales</taxon>
        <taxon>Kaistiaceae</taxon>
        <taxon>Kaistia</taxon>
    </lineage>
</organism>
<name>A0A840APY4_9HYPH</name>
<evidence type="ECO:0000256" key="6">
    <source>
        <dbReference type="ARBA" id="ARBA00023136"/>
    </source>
</evidence>
<evidence type="ECO:0000256" key="4">
    <source>
        <dbReference type="ARBA" id="ARBA00022692"/>
    </source>
</evidence>
<dbReference type="PANTHER" id="PTHR30489">
    <property type="entry name" value="LIPOPROTEIN-RELEASING SYSTEM TRANSMEMBRANE PROTEIN LOLE"/>
    <property type="match status" value="1"/>
</dbReference>
<feature type="transmembrane region" description="Helical" evidence="7">
    <location>
        <begin position="326"/>
        <end position="348"/>
    </location>
</feature>
<dbReference type="RefSeq" id="WP_183400053.1">
    <property type="nucleotide sequence ID" value="NZ_JACIDS010000004.1"/>
</dbReference>
<keyword evidence="3" id="KW-1003">Cell membrane</keyword>
<evidence type="ECO:0000256" key="1">
    <source>
        <dbReference type="ARBA" id="ARBA00004651"/>
    </source>
</evidence>
<comment type="similarity">
    <text evidence="2">Belongs to the ABC-4 integral membrane protein family. LolC/E subfamily.</text>
</comment>
<evidence type="ECO:0000256" key="5">
    <source>
        <dbReference type="ARBA" id="ARBA00022989"/>
    </source>
</evidence>
<feature type="transmembrane region" description="Helical" evidence="7">
    <location>
        <begin position="799"/>
        <end position="828"/>
    </location>
</feature>
<dbReference type="PANTHER" id="PTHR30489:SF0">
    <property type="entry name" value="LIPOPROTEIN-RELEASING SYSTEM TRANSMEMBRANE PROTEIN LOLE"/>
    <property type="match status" value="1"/>
</dbReference>
<dbReference type="InterPro" id="IPR003838">
    <property type="entry name" value="ABC3_permease_C"/>
</dbReference>
<feature type="domain" description="ABC3 transporter permease C-terminal" evidence="8">
    <location>
        <begin position="759"/>
        <end position="865"/>
    </location>
</feature>
<feature type="transmembrane region" description="Helical" evidence="7">
    <location>
        <begin position="368"/>
        <end position="390"/>
    </location>
</feature>
<dbReference type="InterPro" id="IPR051447">
    <property type="entry name" value="Lipoprotein-release_system"/>
</dbReference>
<dbReference type="Pfam" id="PF02687">
    <property type="entry name" value="FtsX"/>
    <property type="match status" value="2"/>
</dbReference>
<evidence type="ECO:0000256" key="3">
    <source>
        <dbReference type="ARBA" id="ARBA00022475"/>
    </source>
</evidence>
<feature type="domain" description="ABC3 transporter permease C-terminal" evidence="8">
    <location>
        <begin position="291"/>
        <end position="392"/>
    </location>
</feature>
<feature type="transmembrane region" description="Helical" evidence="7">
    <location>
        <begin position="17"/>
        <end position="38"/>
    </location>
</feature>
<dbReference type="GO" id="GO:0044874">
    <property type="term" value="P:lipoprotein localization to outer membrane"/>
    <property type="evidence" value="ECO:0007669"/>
    <property type="project" value="TreeGrafter"/>
</dbReference>
<reference evidence="9 10" key="1">
    <citation type="submission" date="2020-08" db="EMBL/GenBank/DDBJ databases">
        <title>Genomic Encyclopedia of Type Strains, Phase IV (KMG-IV): sequencing the most valuable type-strain genomes for metagenomic binning, comparative biology and taxonomic classification.</title>
        <authorList>
            <person name="Goeker M."/>
        </authorList>
    </citation>
    <scope>NUCLEOTIDE SEQUENCE [LARGE SCALE GENOMIC DNA]</scope>
    <source>
        <strain evidence="9 10">DSM 25966</strain>
    </source>
</reference>
<keyword evidence="6 7" id="KW-0472">Membrane</keyword>
<feature type="transmembrane region" description="Helical" evidence="7">
    <location>
        <begin position="281"/>
        <end position="305"/>
    </location>
</feature>
<feature type="transmembrane region" description="Helical" evidence="7">
    <location>
        <begin position="758"/>
        <end position="778"/>
    </location>
</feature>
<evidence type="ECO:0000256" key="7">
    <source>
        <dbReference type="SAM" id="Phobius"/>
    </source>
</evidence>
<feature type="transmembrane region" description="Helical" evidence="7">
    <location>
        <begin position="848"/>
        <end position="868"/>
    </location>
</feature>
<feature type="transmembrane region" description="Helical" evidence="7">
    <location>
        <begin position="454"/>
        <end position="475"/>
    </location>
</feature>
<dbReference type="EMBL" id="JACIDS010000004">
    <property type="protein sequence ID" value="MBB3932420.1"/>
    <property type="molecule type" value="Genomic_DNA"/>
</dbReference>
<comment type="caution">
    <text evidence="9">The sequence shown here is derived from an EMBL/GenBank/DDBJ whole genome shotgun (WGS) entry which is preliminary data.</text>
</comment>
<accession>A0A840APY4</accession>
<dbReference type="Proteomes" id="UP000553963">
    <property type="component" value="Unassembled WGS sequence"/>
</dbReference>
<protein>
    <submittedName>
        <fullName evidence="9">Putative ABC transport system permease protein</fullName>
    </submittedName>
</protein>
<evidence type="ECO:0000313" key="10">
    <source>
        <dbReference type="Proteomes" id="UP000553963"/>
    </source>
</evidence>
<comment type="subcellular location">
    <subcellularLocation>
        <location evidence="1">Cell membrane</location>
        <topology evidence="1">Multi-pass membrane protein</topology>
    </subcellularLocation>
</comment>
<dbReference type="AlphaFoldDB" id="A0A840APY4"/>
<keyword evidence="5 7" id="KW-1133">Transmembrane helix</keyword>
<feature type="transmembrane region" description="Helical" evidence="7">
    <location>
        <begin position="411"/>
        <end position="434"/>
    </location>
</feature>
<proteinExistence type="inferred from homology"/>
<keyword evidence="4 7" id="KW-0812">Transmembrane</keyword>
<feature type="transmembrane region" description="Helical" evidence="7">
    <location>
        <begin position="512"/>
        <end position="532"/>
    </location>
</feature>
<evidence type="ECO:0000256" key="2">
    <source>
        <dbReference type="ARBA" id="ARBA00005236"/>
    </source>
</evidence>
<keyword evidence="10" id="KW-1185">Reference proteome</keyword>
<sequence>MTLIWILGLFRTRLGRFAGFIAGLAMTVTLVASLGLFMQDSSASMTARAIKAVPVDWQVELVPGADAAMVEDAIGKAASVRTVKTVGYARIDGLEFVGGTVQTTGEGKVVGLDPSYLTTFPQGPRLLAGSFNGAVLLQQTAANLHAGPGDTITLHRLGLPDATTRVSGVVDLQNADSFFQAIGVPPGAAPQAPPDNAILLPFIEWQALFAPQAETRPDSVRLQLHAGLDRTKLPADPNDAYAASLQQGHNFESRVAGSALLANNIAARLDAARGDALYARVLFFFLGAPGIALAALLSIAIAASGSDRRRRDQSLLRLRGAPIATILRFAAAEAVALGFGGVVIGWLLAEMLTRLLFGLTLLSPEGAVWALGPGLVGFALAIAAILIPAWQTARSLSVLSARRSIGQARRPLWRSVWLDAILLAIAALIFWRTASTGYQVVLATEGVAATAVDYNAFLAPVLLWMGAGLLTLRLVDGCLDRGRAALEGILAPLAGPVAGAVAASIRRQRRRLASGVALTALAFAFASSTAIFNTTYQAQARVDAELTNGADVTVTGSSAAPAGLKLDELARIPGVAAIQAMQHRYAYVGNDLQDLYGIDPGTIGTATTMSDAFFAGRGATAALRRLSETPAGVLVSDETVTDYQLNLGDTLNLRLQGADHQYHVVPFVFIGVVREFPTAPRDSFLVANAAYIAKMTGLPAREIILMRASGDMAAVEKAALAITDGLPGIQVRSLAEATHLIGSSLTAVDLSGLTRLELTLAVLMVVGSTGLVLALGLADRRRSFAVLTVLGARHRDLAAFIWSEGAILLASGALIGTATGLLVAWILIKVLSGVFDPPPEAISVPFGYLAIMFLISLVATSLATANALRDAGVDAIQRIKEFS</sequence>